<evidence type="ECO:0000256" key="1">
    <source>
        <dbReference type="SAM" id="SignalP"/>
    </source>
</evidence>
<sequence>MRINSLLLHLLGISAMLKSTTACVGGPQVDGNHDNHSCGTTALLVRRDDSQDDGLAPLLPKNREQEGLPVSNLMDDVRNGDVYDSWWFTAVAGALIHTRGRESIESLIEDTGVGDGKADEPTDKAKFALRDYKGDPQKFEILAKDIPSGAGLCNRRHWFLIGLMMAAQRLGGFLGCDTDKIAWGSPVDAFMMLTGKKAILEQNRSAQQLRNRANAADKTPTIFGLGADPQRKGNFQPWRWYTLMKVDEAKDSDEDSKIMYWDAEYAYNRTVKIGDIWDSVRKIVYLDETLDY</sequence>
<organism evidence="2 3">
    <name type="scientific">Kwoniella heveanensis BCC8398</name>
    <dbReference type="NCBI Taxonomy" id="1296120"/>
    <lineage>
        <taxon>Eukaryota</taxon>
        <taxon>Fungi</taxon>
        <taxon>Dikarya</taxon>
        <taxon>Basidiomycota</taxon>
        <taxon>Agaricomycotina</taxon>
        <taxon>Tremellomycetes</taxon>
        <taxon>Tremellales</taxon>
        <taxon>Cryptococcaceae</taxon>
        <taxon>Kwoniella</taxon>
    </lineage>
</organism>
<reference evidence="3" key="2">
    <citation type="submission" date="2013-12" db="EMBL/GenBank/DDBJ databases">
        <title>Evolution of pathogenesis and genome organization in the Tremellales.</title>
        <authorList>
            <person name="Cuomo C."/>
            <person name="Litvintseva A."/>
            <person name="Heitman J."/>
            <person name="Chen Y."/>
            <person name="Sun S."/>
            <person name="Springer D."/>
            <person name="Dromer F."/>
            <person name="Young S."/>
            <person name="Zeng Q."/>
            <person name="Chapman S."/>
            <person name="Gujja S."/>
            <person name="Saif S."/>
            <person name="Birren B."/>
        </authorList>
    </citation>
    <scope>NUCLEOTIDE SEQUENCE [LARGE SCALE GENOMIC DNA]</scope>
    <source>
        <strain evidence="3">BCC8398</strain>
    </source>
</reference>
<evidence type="ECO:0000313" key="3">
    <source>
        <dbReference type="Proteomes" id="UP000092666"/>
    </source>
</evidence>
<evidence type="ECO:0008006" key="4">
    <source>
        <dbReference type="Google" id="ProtNLM"/>
    </source>
</evidence>
<gene>
    <name evidence="2" type="ORF">I316_00135</name>
</gene>
<feature type="chain" id="PRO_5008627595" description="Calpain catalytic domain-containing protein" evidence="1">
    <location>
        <begin position="23"/>
        <end position="292"/>
    </location>
</feature>
<name>A0A1B9H3Q9_9TREE</name>
<dbReference type="Proteomes" id="UP000092666">
    <property type="component" value="Unassembled WGS sequence"/>
</dbReference>
<keyword evidence="3" id="KW-1185">Reference proteome</keyword>
<proteinExistence type="predicted"/>
<keyword evidence="1" id="KW-0732">Signal</keyword>
<dbReference type="EMBL" id="KI669492">
    <property type="protein sequence ID" value="OCF37911.1"/>
    <property type="molecule type" value="Genomic_DNA"/>
</dbReference>
<feature type="signal peptide" evidence="1">
    <location>
        <begin position="1"/>
        <end position="22"/>
    </location>
</feature>
<accession>A0A1B9H3Q9</accession>
<dbReference type="AlphaFoldDB" id="A0A1B9H3Q9"/>
<protein>
    <recommendedName>
        <fullName evidence="4">Calpain catalytic domain-containing protein</fullName>
    </recommendedName>
</protein>
<evidence type="ECO:0000313" key="2">
    <source>
        <dbReference type="EMBL" id="OCF37911.1"/>
    </source>
</evidence>
<reference evidence="2 3" key="1">
    <citation type="submission" date="2013-07" db="EMBL/GenBank/DDBJ databases">
        <title>The Genome Sequence of Cryptococcus heveanensis BCC8398.</title>
        <authorList>
            <consortium name="The Broad Institute Genome Sequencing Platform"/>
            <person name="Cuomo C."/>
            <person name="Litvintseva A."/>
            <person name="Chen Y."/>
            <person name="Heitman J."/>
            <person name="Sun S."/>
            <person name="Springer D."/>
            <person name="Dromer F."/>
            <person name="Young S.K."/>
            <person name="Zeng Q."/>
            <person name="Gargeya S."/>
            <person name="Fitzgerald M."/>
            <person name="Abouelleil A."/>
            <person name="Alvarado L."/>
            <person name="Berlin A.M."/>
            <person name="Chapman S.B."/>
            <person name="Dewar J."/>
            <person name="Goldberg J."/>
            <person name="Griggs A."/>
            <person name="Gujja S."/>
            <person name="Hansen M."/>
            <person name="Howarth C."/>
            <person name="Imamovic A."/>
            <person name="Larimer J."/>
            <person name="McCowan C."/>
            <person name="Murphy C."/>
            <person name="Pearson M."/>
            <person name="Priest M."/>
            <person name="Roberts A."/>
            <person name="Saif S."/>
            <person name="Shea T."/>
            <person name="Sykes S."/>
            <person name="Wortman J."/>
            <person name="Nusbaum C."/>
            <person name="Birren B."/>
        </authorList>
    </citation>
    <scope>NUCLEOTIDE SEQUENCE [LARGE SCALE GENOMIC DNA]</scope>
    <source>
        <strain evidence="2 3">BCC8398</strain>
    </source>
</reference>